<gene>
    <name evidence="2" type="ORF">BDV23DRAFT_180528</name>
</gene>
<dbReference type="CDD" id="cd02231">
    <property type="entry name" value="cupin_BLL6423-like"/>
    <property type="match status" value="1"/>
</dbReference>
<dbReference type="InterPro" id="IPR047142">
    <property type="entry name" value="OryJ/VirC-like"/>
</dbReference>
<reference evidence="2" key="1">
    <citation type="submission" date="2019-04" db="EMBL/GenBank/DDBJ databases">
        <title>Friends and foes A comparative genomics studyof 23 Aspergillus species from section Flavi.</title>
        <authorList>
            <consortium name="DOE Joint Genome Institute"/>
            <person name="Kjaerbolling I."/>
            <person name="Vesth T."/>
            <person name="Frisvad J.C."/>
            <person name="Nybo J.L."/>
            <person name="Theobald S."/>
            <person name="Kildgaard S."/>
            <person name="Isbrandt T."/>
            <person name="Kuo A."/>
            <person name="Sato A."/>
            <person name="Lyhne E.K."/>
            <person name="Kogle M.E."/>
            <person name="Wiebenga A."/>
            <person name="Kun R.S."/>
            <person name="Lubbers R.J."/>
            <person name="Makela M.R."/>
            <person name="Barry K."/>
            <person name="Chovatia M."/>
            <person name="Clum A."/>
            <person name="Daum C."/>
            <person name="Haridas S."/>
            <person name="He G."/>
            <person name="LaButti K."/>
            <person name="Lipzen A."/>
            <person name="Mondo S."/>
            <person name="Riley R."/>
            <person name="Salamov A."/>
            <person name="Simmons B.A."/>
            <person name="Magnuson J.K."/>
            <person name="Henrissat B."/>
            <person name="Mortensen U.H."/>
            <person name="Larsen T.O."/>
            <person name="Devries R.P."/>
            <person name="Grigoriev I.V."/>
            <person name="Machida M."/>
            <person name="Baker S.E."/>
            <person name="Andersen M.R."/>
        </authorList>
    </citation>
    <scope>NUCLEOTIDE SEQUENCE [LARGE SCALE GENOMIC DNA]</scope>
    <source>
        <strain evidence="2">IBT 14317</strain>
    </source>
</reference>
<dbReference type="OrthoDB" id="5840532at2759"/>
<evidence type="ECO:0000259" key="1">
    <source>
        <dbReference type="Pfam" id="PF07883"/>
    </source>
</evidence>
<dbReference type="PANTHER" id="PTHR36156">
    <property type="entry name" value="SLR2101 PROTEIN"/>
    <property type="match status" value="1"/>
</dbReference>
<evidence type="ECO:0000313" key="2">
    <source>
        <dbReference type="EMBL" id="KAE8393461.1"/>
    </source>
</evidence>
<accession>A0A5N7CH03</accession>
<dbReference type="SUPFAM" id="SSF51182">
    <property type="entry name" value="RmlC-like cupins"/>
    <property type="match status" value="1"/>
</dbReference>
<dbReference type="InterPro" id="IPR013096">
    <property type="entry name" value="Cupin_2"/>
</dbReference>
<dbReference type="Pfam" id="PF07883">
    <property type="entry name" value="Cupin_2"/>
    <property type="match status" value="1"/>
</dbReference>
<dbReference type="EMBL" id="ML735229">
    <property type="protein sequence ID" value="KAE8393461.1"/>
    <property type="molecule type" value="Genomic_DNA"/>
</dbReference>
<dbReference type="Proteomes" id="UP000326877">
    <property type="component" value="Unassembled WGS sequence"/>
</dbReference>
<name>A0A5N7CH03_PETAA</name>
<dbReference type="Gene3D" id="2.60.120.10">
    <property type="entry name" value="Jelly Rolls"/>
    <property type="match status" value="1"/>
</dbReference>
<dbReference type="AlphaFoldDB" id="A0A5N7CH03"/>
<protein>
    <recommendedName>
        <fullName evidence="1">Cupin type-2 domain-containing protein</fullName>
    </recommendedName>
</protein>
<proteinExistence type="predicted"/>
<dbReference type="InterPro" id="IPR011051">
    <property type="entry name" value="RmlC_Cupin_sf"/>
</dbReference>
<dbReference type="PANTHER" id="PTHR36156:SF3">
    <property type="entry name" value="CUPIN 2 CONSERVED BARREL DOMAIN-CONTAINING PROTEIN"/>
    <property type="match status" value="1"/>
</dbReference>
<dbReference type="InterPro" id="IPR014710">
    <property type="entry name" value="RmlC-like_jellyroll"/>
</dbReference>
<sequence length="176" mass="19428">MTASSFLAPNRYITDNNDDGDSFFSTALSTNIPVADGIPGVVQRLAYTTEPPPVQLSDEADLQSYQNALNEKPALVKSNGGTNFWYLDMPPGSESPMHRTVSVDIVILLKGELELTLSNNDTRIIKPGDMVLQRSTLHKWRNTSDTEWVRIFAVMTGCQQVKTKNAGELGESFLAY</sequence>
<feature type="domain" description="Cupin type-2" evidence="1">
    <location>
        <begin position="86"/>
        <end position="151"/>
    </location>
</feature>
<organism evidence="2">
    <name type="scientific">Petromyces alliaceus</name>
    <name type="common">Aspergillus alliaceus</name>
    <dbReference type="NCBI Taxonomy" id="209559"/>
    <lineage>
        <taxon>Eukaryota</taxon>
        <taxon>Fungi</taxon>
        <taxon>Dikarya</taxon>
        <taxon>Ascomycota</taxon>
        <taxon>Pezizomycotina</taxon>
        <taxon>Eurotiomycetes</taxon>
        <taxon>Eurotiomycetidae</taxon>
        <taxon>Eurotiales</taxon>
        <taxon>Aspergillaceae</taxon>
        <taxon>Aspergillus</taxon>
        <taxon>Aspergillus subgen. Circumdati</taxon>
    </lineage>
</organism>